<dbReference type="InterPro" id="IPR016160">
    <property type="entry name" value="Ald_DH_CS_CYS"/>
</dbReference>
<dbReference type="AlphaFoldDB" id="A0A2C9DY69"/>
<dbReference type="GO" id="GO:0008911">
    <property type="term" value="F:lactaldehyde dehydrogenase (NAD+) activity"/>
    <property type="evidence" value="ECO:0007669"/>
    <property type="project" value="TreeGrafter"/>
</dbReference>
<accession>A0A2C9DY69</accession>
<dbReference type="KEGG" id="upa:UPA3_0378"/>
<dbReference type="InterPro" id="IPR051020">
    <property type="entry name" value="ALDH-related_metabolic_enz"/>
</dbReference>
<feature type="domain" description="Aldehyde dehydrogenase" evidence="5">
    <location>
        <begin position="13"/>
        <end position="469"/>
    </location>
</feature>
<dbReference type="InterPro" id="IPR016161">
    <property type="entry name" value="Ald_DH/histidinol_DH"/>
</dbReference>
<dbReference type="PROSITE" id="PS00687">
    <property type="entry name" value="ALDEHYDE_DEHYDR_GLU"/>
    <property type="match status" value="1"/>
</dbReference>
<reference evidence="6 7" key="1">
    <citation type="submission" date="2008-02" db="EMBL/GenBank/DDBJ databases">
        <title>Genome sequence of Ureaplasma parvum serovar 3.</title>
        <authorList>
            <person name="Methe B.A."/>
            <person name="Glass J."/>
            <person name="Waites K."/>
            <person name="Shrivastava S."/>
        </authorList>
    </citation>
    <scope>NUCLEOTIDE SEQUENCE [LARGE SCALE GENOMIC DNA]</scope>
    <source>
        <strain evidence="7">ATCC 27815 / 27 / NCTC 11736</strain>
    </source>
</reference>
<dbReference type="CDD" id="cd07082">
    <property type="entry name" value="ALDH_F11_NP-GAPDH"/>
    <property type="match status" value="1"/>
</dbReference>
<dbReference type="Proteomes" id="UP000002162">
    <property type="component" value="Chromosome"/>
</dbReference>
<comment type="similarity">
    <text evidence="1 4">Belongs to the aldehyde dehydrogenase family.</text>
</comment>
<dbReference type="RefSeq" id="WP_006689143.1">
    <property type="nucleotide sequence ID" value="NC_010503.1"/>
</dbReference>
<keyword evidence="2 4" id="KW-0560">Oxidoreductase</keyword>
<proteinExistence type="inferred from homology"/>
<dbReference type="PANTHER" id="PTHR42991">
    <property type="entry name" value="ALDEHYDE DEHYDROGENASE"/>
    <property type="match status" value="1"/>
</dbReference>
<protein>
    <submittedName>
        <fullName evidence="6">Aldehyde dehydrogenase (NAD) family protein</fullName>
        <ecNumber evidence="6">1.2.1.-</ecNumber>
    </submittedName>
</protein>
<dbReference type="PANTHER" id="PTHR42991:SF1">
    <property type="entry name" value="ALDEHYDE DEHYDROGENASE"/>
    <property type="match status" value="1"/>
</dbReference>
<dbReference type="Gene3D" id="3.40.309.10">
    <property type="entry name" value="Aldehyde Dehydrogenase, Chain A, domain 2"/>
    <property type="match status" value="1"/>
</dbReference>
<gene>
    <name evidence="6" type="ordered locus">UPA3_0378</name>
</gene>
<evidence type="ECO:0000256" key="4">
    <source>
        <dbReference type="RuleBase" id="RU003345"/>
    </source>
</evidence>
<dbReference type="Pfam" id="PF00171">
    <property type="entry name" value="Aldedh"/>
    <property type="match status" value="1"/>
</dbReference>
<feature type="active site" evidence="3">
    <location>
        <position position="249"/>
    </location>
</feature>
<dbReference type="InterPro" id="IPR015590">
    <property type="entry name" value="Aldehyde_DH_dom"/>
</dbReference>
<dbReference type="Gene3D" id="3.40.605.10">
    <property type="entry name" value="Aldehyde Dehydrogenase, Chain A, domain 1"/>
    <property type="match status" value="1"/>
</dbReference>
<dbReference type="InterPro" id="IPR016162">
    <property type="entry name" value="Ald_DH_N"/>
</dbReference>
<evidence type="ECO:0000259" key="5">
    <source>
        <dbReference type="Pfam" id="PF00171"/>
    </source>
</evidence>
<dbReference type="EC" id="1.2.1.-" evidence="6"/>
<name>A0A2C9DY69_UREP2</name>
<evidence type="ECO:0000313" key="6">
    <source>
        <dbReference type="EMBL" id="ACA32817.1"/>
    </source>
</evidence>
<organism evidence="6 7">
    <name type="scientific">Ureaplasma parvum serovar 3 (strain ATCC 27815 / 27 / NCTC 11736)</name>
    <dbReference type="NCBI Taxonomy" id="505682"/>
    <lineage>
        <taxon>Bacteria</taxon>
        <taxon>Bacillati</taxon>
        <taxon>Mycoplasmatota</taxon>
        <taxon>Mycoplasmoidales</taxon>
        <taxon>Mycoplasmoidaceae</taxon>
        <taxon>Ureaplasma</taxon>
    </lineage>
</organism>
<dbReference type="InterPro" id="IPR029510">
    <property type="entry name" value="Ald_DH_CS_GLU"/>
</dbReference>
<sequence>MNYKTLINGAFVDAKEKLPVYNPSNNQIIAYVPNIHNENEINTIFENAHIAYLKFKDTPIKYRCDLLLKLADKLDEHKQELAQIISTEIAKGLKDSLIEVERSADYLRETVFEYQKLMQKPIIFDETVHHVKNKVATYYRIPVGVVLAICPFNYPINLLISKLAPALVSGNSLVYKPSTQGSLIGIRISELVHEVGFPKGVVNCLTTEARITGDLLVTNKYVKAISFTGGPKVGNHIAEITSKISLVLELGGKDPALVLDDADFELAANEIVKGAYGFSGQRCTAIKRVFVSHKNHDLLVNLINKKVDALTVGLPQQNPIITPLINSNSLKYNLSLVEDAIKKGAIVHQKIVYNEKNNLLHPLVIDNVTKEMRVAWEEPFGPILPIITYNSIQEAIDLINQSQYGLQACIFTTNYASIEQLALQIESGTININKSSSRGPDILPFFGVKDSGFGVQGIVDAILSMTTIKGIIINK</sequence>
<dbReference type="InterPro" id="IPR016163">
    <property type="entry name" value="Ald_DH_C"/>
</dbReference>
<dbReference type="EMBL" id="CP000942">
    <property type="protein sequence ID" value="ACA32817.1"/>
    <property type="molecule type" value="Genomic_DNA"/>
</dbReference>
<dbReference type="GeneID" id="29672571"/>
<dbReference type="SUPFAM" id="SSF53720">
    <property type="entry name" value="ALDH-like"/>
    <property type="match status" value="1"/>
</dbReference>
<dbReference type="PROSITE" id="PS00070">
    <property type="entry name" value="ALDEHYDE_DEHYDR_CYS"/>
    <property type="match status" value="1"/>
</dbReference>
<evidence type="ECO:0000256" key="2">
    <source>
        <dbReference type="ARBA" id="ARBA00023002"/>
    </source>
</evidence>
<evidence type="ECO:0000256" key="1">
    <source>
        <dbReference type="ARBA" id="ARBA00009986"/>
    </source>
</evidence>
<dbReference type="HOGENOM" id="CLU_005391_1_0_14"/>
<evidence type="ECO:0000256" key="3">
    <source>
        <dbReference type="PROSITE-ProRule" id="PRU10007"/>
    </source>
</evidence>
<evidence type="ECO:0000313" key="7">
    <source>
        <dbReference type="Proteomes" id="UP000002162"/>
    </source>
</evidence>